<dbReference type="AlphaFoldDB" id="A0AAW3V2T6"/>
<organism evidence="2 3">
    <name type="scientific">Paraburkholderia fungorum</name>
    <dbReference type="NCBI Taxonomy" id="134537"/>
    <lineage>
        <taxon>Bacteria</taxon>
        <taxon>Pseudomonadati</taxon>
        <taxon>Pseudomonadota</taxon>
        <taxon>Betaproteobacteria</taxon>
        <taxon>Burkholderiales</taxon>
        <taxon>Burkholderiaceae</taxon>
        <taxon>Paraburkholderia</taxon>
    </lineage>
</organism>
<name>A0AAW3V2T6_9BURK</name>
<evidence type="ECO:0000313" key="2">
    <source>
        <dbReference type="EMBL" id="MBB6205249.1"/>
    </source>
</evidence>
<reference evidence="2 3" key="1">
    <citation type="submission" date="2020-08" db="EMBL/GenBank/DDBJ databases">
        <title>Genomic Encyclopedia of Type Strains, Phase IV (KMG-V): Genome sequencing to study the core and pangenomes of soil and plant-associated prokaryotes.</title>
        <authorList>
            <person name="Whitman W."/>
        </authorList>
    </citation>
    <scope>NUCLEOTIDE SEQUENCE [LARGE SCALE GENOMIC DNA]</scope>
    <source>
        <strain evidence="2 3">SEMIA 4013</strain>
    </source>
</reference>
<dbReference type="Proteomes" id="UP000518681">
    <property type="component" value="Unassembled WGS sequence"/>
</dbReference>
<proteinExistence type="predicted"/>
<accession>A0AAW3V2T6</accession>
<dbReference type="EMBL" id="JACIIK010000012">
    <property type="protein sequence ID" value="MBB6205249.1"/>
    <property type="molecule type" value="Genomic_DNA"/>
</dbReference>
<sequence>MPIANSTRHAYSAGIHENTAINSSVDTPQPIAQPACTRPTALPRSRGRITSPISTAPAVHSPPKPSPINPRAHSNCEKFCASAHASVNTANQRIVICKVFTRPMRSDSTPAAQPPTAELNSVTVPMSPASPRVMPHVAISVGITKLRNCVSMASST</sequence>
<evidence type="ECO:0000256" key="1">
    <source>
        <dbReference type="SAM" id="MobiDB-lite"/>
    </source>
</evidence>
<comment type="caution">
    <text evidence="2">The sequence shown here is derived from an EMBL/GenBank/DDBJ whole genome shotgun (WGS) entry which is preliminary data.</text>
</comment>
<protein>
    <submittedName>
        <fullName evidence="2">Uncharacterized protein</fullName>
    </submittedName>
</protein>
<feature type="region of interest" description="Disordered" evidence="1">
    <location>
        <begin position="21"/>
        <end position="70"/>
    </location>
</feature>
<evidence type="ECO:0000313" key="3">
    <source>
        <dbReference type="Proteomes" id="UP000518681"/>
    </source>
</evidence>
<gene>
    <name evidence="2" type="ORF">GGD69_006144</name>
</gene>